<evidence type="ECO:0000313" key="8">
    <source>
        <dbReference type="Proteomes" id="UP000015106"/>
    </source>
</evidence>
<evidence type="ECO:0000256" key="5">
    <source>
        <dbReference type="ARBA" id="ARBA00023242"/>
    </source>
</evidence>
<keyword evidence="2" id="KW-0805">Transcription regulation</keyword>
<dbReference type="GO" id="GO:0003677">
    <property type="term" value="F:DNA binding"/>
    <property type="evidence" value="ECO:0007669"/>
    <property type="project" value="UniProtKB-KW"/>
</dbReference>
<keyword evidence="5" id="KW-0539">Nucleus</keyword>
<keyword evidence="4" id="KW-0804">Transcription</keyword>
<dbReference type="AlphaFoldDB" id="A0A8R7PDI9"/>
<evidence type="ECO:0000256" key="2">
    <source>
        <dbReference type="ARBA" id="ARBA00023015"/>
    </source>
</evidence>
<dbReference type="InterPro" id="IPR015300">
    <property type="entry name" value="DNA-bd_pseudobarrel_sf"/>
</dbReference>
<organism evidence="7 8">
    <name type="scientific">Triticum urartu</name>
    <name type="common">Red wild einkorn</name>
    <name type="synonym">Crithodium urartu</name>
    <dbReference type="NCBI Taxonomy" id="4572"/>
    <lineage>
        <taxon>Eukaryota</taxon>
        <taxon>Viridiplantae</taxon>
        <taxon>Streptophyta</taxon>
        <taxon>Embryophyta</taxon>
        <taxon>Tracheophyta</taxon>
        <taxon>Spermatophyta</taxon>
        <taxon>Magnoliopsida</taxon>
        <taxon>Liliopsida</taxon>
        <taxon>Poales</taxon>
        <taxon>Poaceae</taxon>
        <taxon>BOP clade</taxon>
        <taxon>Pooideae</taxon>
        <taxon>Triticodae</taxon>
        <taxon>Triticeae</taxon>
        <taxon>Triticinae</taxon>
        <taxon>Triticum</taxon>
    </lineage>
</organism>
<sequence length="58" mass="7005">MLVVFNDKGNMYIGPGWDPFACAHELQLRHFLVFRYDGDAMFTMKMFDNTMCRMYYQH</sequence>
<name>A0A8R7PDI9_TRIUA</name>
<keyword evidence="3" id="KW-0238">DNA-binding</keyword>
<dbReference type="Proteomes" id="UP000015106">
    <property type="component" value="Chromosome 2"/>
</dbReference>
<dbReference type="GO" id="GO:0005634">
    <property type="term" value="C:nucleus"/>
    <property type="evidence" value="ECO:0007669"/>
    <property type="project" value="UniProtKB-SubCell"/>
</dbReference>
<dbReference type="EnsemblPlants" id="TuG1812G0200002513.01.T01">
    <property type="protein sequence ID" value="TuG1812G0200002513.01.T01.cds382123"/>
    <property type="gene ID" value="TuG1812G0200002513.01"/>
</dbReference>
<proteinExistence type="predicted"/>
<reference evidence="7" key="2">
    <citation type="submission" date="2018-03" db="EMBL/GenBank/DDBJ databases">
        <title>The Triticum urartu genome reveals the dynamic nature of wheat genome evolution.</title>
        <authorList>
            <person name="Ling H."/>
            <person name="Ma B."/>
            <person name="Shi X."/>
            <person name="Liu H."/>
            <person name="Dong L."/>
            <person name="Sun H."/>
            <person name="Cao Y."/>
            <person name="Gao Q."/>
            <person name="Zheng S."/>
            <person name="Li Y."/>
            <person name="Yu Y."/>
            <person name="Du H."/>
            <person name="Qi M."/>
            <person name="Li Y."/>
            <person name="Yu H."/>
            <person name="Cui Y."/>
            <person name="Wang N."/>
            <person name="Chen C."/>
            <person name="Wu H."/>
            <person name="Zhao Y."/>
            <person name="Zhang J."/>
            <person name="Li Y."/>
            <person name="Zhou W."/>
            <person name="Zhang B."/>
            <person name="Hu W."/>
            <person name="Eijk M."/>
            <person name="Tang J."/>
            <person name="Witsenboer H."/>
            <person name="Zhao S."/>
            <person name="Li Z."/>
            <person name="Zhang A."/>
            <person name="Wang D."/>
            <person name="Liang C."/>
        </authorList>
    </citation>
    <scope>NUCLEOTIDE SEQUENCE [LARGE SCALE GENOMIC DNA]</scope>
    <source>
        <strain evidence="7">cv. G1812</strain>
    </source>
</reference>
<evidence type="ECO:0000256" key="1">
    <source>
        <dbReference type="ARBA" id="ARBA00004123"/>
    </source>
</evidence>
<keyword evidence="8" id="KW-1185">Reference proteome</keyword>
<protein>
    <recommendedName>
        <fullName evidence="6">TF-B3 domain-containing protein</fullName>
    </recommendedName>
</protein>
<feature type="domain" description="TF-B3" evidence="6">
    <location>
        <begin position="1"/>
        <end position="50"/>
    </location>
</feature>
<evidence type="ECO:0000313" key="7">
    <source>
        <dbReference type="EnsemblPlants" id="TuG1812G0200002513.01.T01.cds382123"/>
    </source>
</evidence>
<dbReference type="SUPFAM" id="SSF101936">
    <property type="entry name" value="DNA-binding pseudobarrel domain"/>
    <property type="match status" value="1"/>
</dbReference>
<dbReference type="Gramene" id="TuG1812G0200002513.01.T01">
    <property type="protein sequence ID" value="TuG1812G0200002513.01.T01.cds382123"/>
    <property type="gene ID" value="TuG1812G0200002513.01"/>
</dbReference>
<accession>A0A8R7PDI9</accession>
<reference evidence="8" key="1">
    <citation type="journal article" date="2013" name="Nature">
        <title>Draft genome of the wheat A-genome progenitor Triticum urartu.</title>
        <authorList>
            <person name="Ling H.Q."/>
            <person name="Zhao S."/>
            <person name="Liu D."/>
            <person name="Wang J."/>
            <person name="Sun H."/>
            <person name="Zhang C."/>
            <person name="Fan H."/>
            <person name="Li D."/>
            <person name="Dong L."/>
            <person name="Tao Y."/>
            <person name="Gao C."/>
            <person name="Wu H."/>
            <person name="Li Y."/>
            <person name="Cui Y."/>
            <person name="Guo X."/>
            <person name="Zheng S."/>
            <person name="Wang B."/>
            <person name="Yu K."/>
            <person name="Liang Q."/>
            <person name="Yang W."/>
            <person name="Lou X."/>
            <person name="Chen J."/>
            <person name="Feng M."/>
            <person name="Jian J."/>
            <person name="Zhang X."/>
            <person name="Luo G."/>
            <person name="Jiang Y."/>
            <person name="Liu J."/>
            <person name="Wang Z."/>
            <person name="Sha Y."/>
            <person name="Zhang B."/>
            <person name="Wu H."/>
            <person name="Tang D."/>
            <person name="Shen Q."/>
            <person name="Xue P."/>
            <person name="Zou S."/>
            <person name="Wang X."/>
            <person name="Liu X."/>
            <person name="Wang F."/>
            <person name="Yang Y."/>
            <person name="An X."/>
            <person name="Dong Z."/>
            <person name="Zhang K."/>
            <person name="Zhang X."/>
            <person name="Luo M.C."/>
            <person name="Dvorak J."/>
            <person name="Tong Y."/>
            <person name="Wang J."/>
            <person name="Yang H."/>
            <person name="Li Z."/>
            <person name="Wang D."/>
            <person name="Zhang A."/>
            <person name="Wang J."/>
        </authorList>
    </citation>
    <scope>NUCLEOTIDE SEQUENCE</scope>
    <source>
        <strain evidence="8">cv. G1812</strain>
    </source>
</reference>
<dbReference type="Gene3D" id="2.40.330.10">
    <property type="entry name" value="DNA-binding pseudobarrel domain"/>
    <property type="match status" value="1"/>
</dbReference>
<dbReference type="InterPro" id="IPR003340">
    <property type="entry name" value="B3_DNA-bd"/>
</dbReference>
<evidence type="ECO:0000256" key="3">
    <source>
        <dbReference type="ARBA" id="ARBA00023125"/>
    </source>
</evidence>
<evidence type="ECO:0000259" key="6">
    <source>
        <dbReference type="PROSITE" id="PS50863"/>
    </source>
</evidence>
<reference evidence="7" key="3">
    <citation type="submission" date="2022-06" db="UniProtKB">
        <authorList>
            <consortium name="EnsemblPlants"/>
        </authorList>
    </citation>
    <scope>IDENTIFICATION</scope>
</reference>
<comment type="subcellular location">
    <subcellularLocation>
        <location evidence="1">Nucleus</location>
    </subcellularLocation>
</comment>
<dbReference type="PROSITE" id="PS50863">
    <property type="entry name" value="B3"/>
    <property type="match status" value="1"/>
</dbReference>
<evidence type="ECO:0000256" key="4">
    <source>
        <dbReference type="ARBA" id="ARBA00023163"/>
    </source>
</evidence>